<evidence type="ECO:0000256" key="1">
    <source>
        <dbReference type="SAM" id="MobiDB-lite"/>
    </source>
</evidence>
<accession>A0A9P6NLZ7</accession>
<name>A0A9P6NLZ7_9BASI</name>
<organism evidence="2 3">
    <name type="scientific">Cronartium quercuum f. sp. fusiforme G11</name>
    <dbReference type="NCBI Taxonomy" id="708437"/>
    <lineage>
        <taxon>Eukaryota</taxon>
        <taxon>Fungi</taxon>
        <taxon>Dikarya</taxon>
        <taxon>Basidiomycota</taxon>
        <taxon>Pucciniomycotina</taxon>
        <taxon>Pucciniomycetes</taxon>
        <taxon>Pucciniales</taxon>
        <taxon>Coleosporiaceae</taxon>
        <taxon>Cronartium</taxon>
    </lineage>
</organism>
<feature type="compositionally biased region" description="Polar residues" evidence="1">
    <location>
        <begin position="261"/>
        <end position="274"/>
    </location>
</feature>
<feature type="region of interest" description="Disordered" evidence="1">
    <location>
        <begin position="226"/>
        <end position="309"/>
    </location>
</feature>
<sequence length="552" mass="60283">MQSGMKILSPRSSRRPIHETIPPIALDGGRWTPTQERSHLVLSPNVQSPARSHASSSHSKKQSHPHAFEQSLPSRQDLRMLHSPLSSHGSGTSGGPISTAAAAKILSPRSHASSSSSSSRSRSSKSHASEQPTTPRQDLPMLSPLGSWTTGQPTGLSATAAAVKILSPPRSNASRNSSSRRQSLSHVFEPPTTPRQDLPMLSPHGSWTTGQPAGLSTTAAAVKILSPPRSNASRSSSHSRRQSLSHVFEPPTTPRQEPPILSNNLLSPKGNWTTGRSNPVVGGGGGPSKQSLPGGTKILSPRNRRQSVSQVIERPITSLNNNTNQVHCRSQSQMLSPPTPAYDRRPQSTLDNHDRRLVDHGNHPPPIIPPKPISRNNDFAEYHHHHHHHQQQQRPISRACSRTRGGVRENYIKVEGSSEDMMTSTTLIENNLQDYNYALIDAHLQSIAEIDKERRKEIIKLRRKFDETDLIANSKRLELLNQLRKVCITPNLQKKNTPSVNHDRRNNTPLGVSDRPADCALTGIASIIQLLQQQQQQQQHQGSGGGASAAIG</sequence>
<feature type="compositionally biased region" description="Low complexity" evidence="1">
    <location>
        <begin position="226"/>
        <end position="236"/>
    </location>
</feature>
<feature type="region of interest" description="Disordered" evidence="1">
    <location>
        <begin position="494"/>
        <end position="514"/>
    </location>
</feature>
<protein>
    <submittedName>
        <fullName evidence="2">Uncharacterized protein</fullName>
    </submittedName>
</protein>
<feature type="compositionally biased region" description="Low complexity" evidence="1">
    <location>
        <begin position="107"/>
        <end position="121"/>
    </location>
</feature>
<gene>
    <name evidence="2" type="ORF">CROQUDRAFT_299952</name>
</gene>
<evidence type="ECO:0000313" key="3">
    <source>
        <dbReference type="Proteomes" id="UP000886653"/>
    </source>
</evidence>
<comment type="caution">
    <text evidence="2">The sequence shown here is derived from an EMBL/GenBank/DDBJ whole genome shotgun (WGS) entry which is preliminary data.</text>
</comment>
<feature type="compositionally biased region" description="Polar residues" evidence="1">
    <location>
        <begin position="146"/>
        <end position="157"/>
    </location>
</feature>
<reference evidence="2" key="1">
    <citation type="submission" date="2013-11" db="EMBL/GenBank/DDBJ databases">
        <title>Genome sequence of the fusiform rust pathogen reveals effectors for host alternation and coevolution with pine.</title>
        <authorList>
            <consortium name="DOE Joint Genome Institute"/>
            <person name="Smith K."/>
            <person name="Pendleton A."/>
            <person name="Kubisiak T."/>
            <person name="Anderson C."/>
            <person name="Salamov A."/>
            <person name="Aerts A."/>
            <person name="Riley R."/>
            <person name="Clum A."/>
            <person name="Lindquist E."/>
            <person name="Ence D."/>
            <person name="Campbell M."/>
            <person name="Kronenberg Z."/>
            <person name="Feau N."/>
            <person name="Dhillon B."/>
            <person name="Hamelin R."/>
            <person name="Burleigh J."/>
            <person name="Smith J."/>
            <person name="Yandell M."/>
            <person name="Nelson C."/>
            <person name="Grigoriev I."/>
            <person name="Davis J."/>
        </authorList>
    </citation>
    <scope>NUCLEOTIDE SEQUENCE</scope>
    <source>
        <strain evidence="2">G11</strain>
    </source>
</reference>
<feature type="region of interest" description="Disordered" evidence="1">
    <location>
        <begin position="1"/>
        <end position="213"/>
    </location>
</feature>
<feature type="compositionally biased region" description="Low complexity" evidence="1">
    <location>
        <begin position="47"/>
        <end position="57"/>
    </location>
</feature>
<dbReference type="AlphaFoldDB" id="A0A9P6NLZ7"/>
<feature type="compositionally biased region" description="Low complexity" evidence="1">
    <location>
        <begin position="166"/>
        <end position="185"/>
    </location>
</feature>
<dbReference type="EMBL" id="MU167226">
    <property type="protein sequence ID" value="KAG0149550.1"/>
    <property type="molecule type" value="Genomic_DNA"/>
</dbReference>
<proteinExistence type="predicted"/>
<evidence type="ECO:0000313" key="2">
    <source>
        <dbReference type="EMBL" id="KAG0149550.1"/>
    </source>
</evidence>
<feature type="region of interest" description="Disordered" evidence="1">
    <location>
        <begin position="322"/>
        <end position="349"/>
    </location>
</feature>
<feature type="compositionally biased region" description="Polar residues" evidence="1">
    <location>
        <begin position="322"/>
        <end position="336"/>
    </location>
</feature>
<keyword evidence="3" id="KW-1185">Reference proteome</keyword>
<dbReference type="Proteomes" id="UP000886653">
    <property type="component" value="Unassembled WGS sequence"/>
</dbReference>